<dbReference type="EMBL" id="CM042049">
    <property type="protein sequence ID" value="KAI3747960.1"/>
    <property type="molecule type" value="Genomic_DNA"/>
</dbReference>
<name>A0ACB9DN36_ARCLA</name>
<accession>A0ACB9DN36</accession>
<gene>
    <name evidence="1" type="ORF">L6452_10724</name>
</gene>
<protein>
    <submittedName>
        <fullName evidence="1">Uncharacterized protein</fullName>
    </submittedName>
</protein>
<organism evidence="1 2">
    <name type="scientific">Arctium lappa</name>
    <name type="common">Greater burdock</name>
    <name type="synonym">Lappa major</name>
    <dbReference type="NCBI Taxonomy" id="4217"/>
    <lineage>
        <taxon>Eukaryota</taxon>
        <taxon>Viridiplantae</taxon>
        <taxon>Streptophyta</taxon>
        <taxon>Embryophyta</taxon>
        <taxon>Tracheophyta</taxon>
        <taxon>Spermatophyta</taxon>
        <taxon>Magnoliopsida</taxon>
        <taxon>eudicotyledons</taxon>
        <taxon>Gunneridae</taxon>
        <taxon>Pentapetalae</taxon>
        <taxon>asterids</taxon>
        <taxon>campanulids</taxon>
        <taxon>Asterales</taxon>
        <taxon>Asteraceae</taxon>
        <taxon>Carduoideae</taxon>
        <taxon>Cardueae</taxon>
        <taxon>Arctiinae</taxon>
        <taxon>Arctium</taxon>
    </lineage>
</organism>
<comment type="caution">
    <text evidence="1">The sequence shown here is derived from an EMBL/GenBank/DDBJ whole genome shotgun (WGS) entry which is preliminary data.</text>
</comment>
<evidence type="ECO:0000313" key="2">
    <source>
        <dbReference type="Proteomes" id="UP001055879"/>
    </source>
</evidence>
<keyword evidence="2" id="KW-1185">Reference proteome</keyword>
<evidence type="ECO:0000313" key="1">
    <source>
        <dbReference type="EMBL" id="KAI3747960.1"/>
    </source>
</evidence>
<sequence>MSSKMTHVASSTTTMQQSGSVFRWNSSVAYMILGGVAVMLSLISSCALIILACSYNKPTSYSSSSSSSSSTISSKLHVSVVMPGDINPTYLATPTPNLRQLNLSQS</sequence>
<proteinExistence type="predicted"/>
<reference evidence="1 2" key="2">
    <citation type="journal article" date="2022" name="Mol. Ecol. Resour.">
        <title>The genomes of chicory, endive, great burdock and yacon provide insights into Asteraceae paleo-polyploidization history and plant inulin production.</title>
        <authorList>
            <person name="Fan W."/>
            <person name="Wang S."/>
            <person name="Wang H."/>
            <person name="Wang A."/>
            <person name="Jiang F."/>
            <person name="Liu H."/>
            <person name="Zhao H."/>
            <person name="Xu D."/>
            <person name="Zhang Y."/>
        </authorList>
    </citation>
    <scope>NUCLEOTIDE SEQUENCE [LARGE SCALE GENOMIC DNA]</scope>
    <source>
        <strain evidence="2">cv. Niubang</strain>
    </source>
</reference>
<dbReference type="Proteomes" id="UP001055879">
    <property type="component" value="Linkage Group LG03"/>
</dbReference>
<reference evidence="2" key="1">
    <citation type="journal article" date="2022" name="Mol. Ecol. Resour.">
        <title>The genomes of chicory, endive, great burdock and yacon provide insights into Asteraceae palaeo-polyploidization history and plant inulin production.</title>
        <authorList>
            <person name="Fan W."/>
            <person name="Wang S."/>
            <person name="Wang H."/>
            <person name="Wang A."/>
            <person name="Jiang F."/>
            <person name="Liu H."/>
            <person name="Zhao H."/>
            <person name="Xu D."/>
            <person name="Zhang Y."/>
        </authorList>
    </citation>
    <scope>NUCLEOTIDE SEQUENCE [LARGE SCALE GENOMIC DNA]</scope>
    <source>
        <strain evidence="2">cv. Niubang</strain>
    </source>
</reference>